<protein>
    <recommendedName>
        <fullName evidence="3">DUF2185 domain-containing protein</fullName>
    </recommendedName>
</protein>
<dbReference type="RefSeq" id="WP_073851703.1">
    <property type="nucleotide sequence ID" value="NZ_LVWA01000004.1"/>
</dbReference>
<gene>
    <name evidence="1" type="ORF">A3841_14780</name>
</gene>
<comment type="caution">
    <text evidence="1">The sequence shown here is derived from an EMBL/GenBank/DDBJ whole genome shotgun (WGS) entry which is preliminary data.</text>
</comment>
<proteinExistence type="predicted"/>
<reference evidence="1 2" key="1">
    <citation type="submission" date="2016-03" db="EMBL/GenBank/DDBJ databases">
        <title>Genome sequence of Pontibacter sp. nov., of the family cytophagaceae, isolated from marine sediment of the Yellow Sea, China.</title>
        <authorList>
            <person name="Zhang G."/>
            <person name="Zhang R."/>
        </authorList>
    </citation>
    <scope>NUCLEOTIDE SEQUENCE [LARGE SCALE GENOMIC DNA]</scope>
    <source>
        <strain evidence="1 2">S10-8</strain>
    </source>
</reference>
<dbReference type="Proteomes" id="UP000186551">
    <property type="component" value="Unassembled WGS sequence"/>
</dbReference>
<dbReference type="OrthoDB" id="9793188at2"/>
<dbReference type="AlphaFoldDB" id="A0A1Q5PFU4"/>
<name>A0A1Q5PFU4_9BACT</name>
<sequence length="108" mass="12264">MALFGFGKKKAQPAKRFEEPLHSAVFTTSFVLEEKKPITHVSHDADDGAWQFFSDDELEDFESVARVVGLGEIIKLDDSILALADMPAGYFAYRARVKDKWIIQKQEE</sequence>
<keyword evidence="2" id="KW-1185">Reference proteome</keyword>
<dbReference type="STRING" id="1797110.A3841_14780"/>
<accession>A0A1Q5PFU4</accession>
<evidence type="ECO:0000313" key="2">
    <source>
        <dbReference type="Proteomes" id="UP000186551"/>
    </source>
</evidence>
<organism evidence="1 2">
    <name type="scientific">Pontibacter flavimaris</name>
    <dbReference type="NCBI Taxonomy" id="1797110"/>
    <lineage>
        <taxon>Bacteria</taxon>
        <taxon>Pseudomonadati</taxon>
        <taxon>Bacteroidota</taxon>
        <taxon>Cytophagia</taxon>
        <taxon>Cytophagales</taxon>
        <taxon>Hymenobacteraceae</taxon>
        <taxon>Pontibacter</taxon>
    </lineage>
</organism>
<evidence type="ECO:0008006" key="3">
    <source>
        <dbReference type="Google" id="ProtNLM"/>
    </source>
</evidence>
<dbReference type="EMBL" id="LVWA01000004">
    <property type="protein sequence ID" value="OKL41087.1"/>
    <property type="molecule type" value="Genomic_DNA"/>
</dbReference>
<evidence type="ECO:0000313" key="1">
    <source>
        <dbReference type="EMBL" id="OKL41087.1"/>
    </source>
</evidence>